<reference evidence="1" key="2">
    <citation type="submission" date="2020-09" db="EMBL/GenBank/DDBJ databases">
        <authorList>
            <person name="Sun Q."/>
            <person name="Zhou Y."/>
        </authorList>
    </citation>
    <scope>NUCLEOTIDE SEQUENCE</scope>
    <source>
        <strain evidence="1">CGMCC 4.7430</strain>
    </source>
</reference>
<keyword evidence="2" id="KW-1185">Reference proteome</keyword>
<gene>
    <name evidence="1" type="ORF">GCM10012278_68550</name>
</gene>
<evidence type="ECO:0000313" key="1">
    <source>
        <dbReference type="EMBL" id="GGP14103.1"/>
    </source>
</evidence>
<dbReference type="AlphaFoldDB" id="A0A918E867"/>
<name>A0A918E867_9ACTN</name>
<comment type="caution">
    <text evidence="1">The sequence shown here is derived from an EMBL/GenBank/DDBJ whole genome shotgun (WGS) entry which is preliminary data.</text>
</comment>
<sequence length="736" mass="80700">MMSRPVKTLLFHPLGAGDLGFLPRSQAIKPVDLEGDPNATGLERRPLRKIFTTGVEADAVVLLATVNAHRPGAATFAEYGQLLREGLCSPQGMFGRRFSAEHVRVVEVAEPTARHCTGPAAAALAHFTPRECLVTSGSGSYALGAGALLAALDARIPVSLLPVDDATTPYRLEDLITPAGALRNWLLRHRFWAELAQFDPSGAHIWRLLDARQRADVSLARRARHEGVRGLSDGQVEKLTELWPSVQAAFFERVARGEAIDQSLLRAWYVRHLAGRLERERDTLSAPVRTLVTGLVEKLTVRDPRQGCGTLVRQVGRRIPESQTGECAAILRDHQLTQFYADAATHTAHLREQRPHLPTTVIDQAEVWERGDLAVDLLKSRGMTPWPVLGSGDVLVLMCVGVGRDDAPDVQGKQALLQVIDWVEQHRDNPGRVRLRLLASAETTARAEALATWACTRAETETVGPLPVADVARAGDEIHRALEAAGPPTGRSGSGSLRDVDETVLIINPGKPGIGNAMITAGVAWSLTAACPLRVVELTRDQGIRPVARDAGRVLRRLGPDPLLAELAGCALRRLDLRTAWTLLGHGSSALDPIRESVDSLHRDLYAGTDRRYESARQRLTLIGRVLSDQPWPACHLAIEVLRPALFNWGAWTAVTARSPALEELERLRNSSPYAHLLDRLRQRRRQRVVPPEPDVVRALLAHAVNDLGGMDDMIFARYQRVCRELQAFAAAHRLC</sequence>
<evidence type="ECO:0000313" key="2">
    <source>
        <dbReference type="Proteomes" id="UP000660745"/>
    </source>
</evidence>
<accession>A0A918E867</accession>
<protein>
    <submittedName>
        <fullName evidence="1">Uncharacterized protein</fullName>
    </submittedName>
</protein>
<dbReference type="RefSeq" id="WP_189142900.1">
    <property type="nucleotide sequence ID" value="NZ_BMNK01000015.1"/>
</dbReference>
<reference evidence="1" key="1">
    <citation type="journal article" date="2014" name="Int. J. Syst. Evol. Microbiol.">
        <title>Complete genome sequence of Corynebacterium casei LMG S-19264T (=DSM 44701T), isolated from a smear-ripened cheese.</title>
        <authorList>
            <consortium name="US DOE Joint Genome Institute (JGI-PGF)"/>
            <person name="Walter F."/>
            <person name="Albersmeier A."/>
            <person name="Kalinowski J."/>
            <person name="Ruckert C."/>
        </authorList>
    </citation>
    <scope>NUCLEOTIDE SEQUENCE</scope>
    <source>
        <strain evidence="1">CGMCC 4.7430</strain>
    </source>
</reference>
<organism evidence="1 2">
    <name type="scientific">Nonomuraea glycinis</name>
    <dbReference type="NCBI Taxonomy" id="2047744"/>
    <lineage>
        <taxon>Bacteria</taxon>
        <taxon>Bacillati</taxon>
        <taxon>Actinomycetota</taxon>
        <taxon>Actinomycetes</taxon>
        <taxon>Streptosporangiales</taxon>
        <taxon>Streptosporangiaceae</taxon>
        <taxon>Nonomuraea</taxon>
    </lineage>
</organism>
<proteinExistence type="predicted"/>
<dbReference type="Proteomes" id="UP000660745">
    <property type="component" value="Unassembled WGS sequence"/>
</dbReference>
<dbReference type="EMBL" id="BMNK01000015">
    <property type="protein sequence ID" value="GGP14103.1"/>
    <property type="molecule type" value="Genomic_DNA"/>
</dbReference>